<dbReference type="AlphaFoldDB" id="A0A9P6TGK3"/>
<comment type="caution">
    <text evidence="2">The sequence shown here is derived from an EMBL/GenBank/DDBJ whole genome shotgun (WGS) entry which is preliminary data.</text>
</comment>
<keyword evidence="3" id="KW-1185">Reference proteome</keyword>
<name>A0A9P6TGK3_9BASI</name>
<evidence type="ECO:0000313" key="3">
    <source>
        <dbReference type="Proteomes" id="UP000886653"/>
    </source>
</evidence>
<dbReference type="EMBL" id="MU167210">
    <property type="protein sequence ID" value="KAG0151866.1"/>
    <property type="molecule type" value="Genomic_DNA"/>
</dbReference>
<organism evidence="2 3">
    <name type="scientific">Cronartium quercuum f. sp. fusiforme G11</name>
    <dbReference type="NCBI Taxonomy" id="708437"/>
    <lineage>
        <taxon>Eukaryota</taxon>
        <taxon>Fungi</taxon>
        <taxon>Dikarya</taxon>
        <taxon>Basidiomycota</taxon>
        <taxon>Pucciniomycotina</taxon>
        <taxon>Pucciniomycetes</taxon>
        <taxon>Pucciniales</taxon>
        <taxon>Coleosporiaceae</taxon>
        <taxon>Cronartium</taxon>
    </lineage>
</organism>
<keyword evidence="1" id="KW-1133">Transmembrane helix</keyword>
<evidence type="ECO:0000256" key="1">
    <source>
        <dbReference type="SAM" id="Phobius"/>
    </source>
</evidence>
<sequence>MNYLSICRTSFFFCLFWVLDLFFWSYLVVLFLACGVCVFWTEWMDGRMDLSSLTPSPSLYKSDLNSLNRRGMLFFFFFFFYLLSITLTYKTTIT</sequence>
<proteinExistence type="predicted"/>
<protein>
    <submittedName>
        <fullName evidence="2">Uncharacterized protein</fullName>
    </submittedName>
</protein>
<feature type="transmembrane region" description="Helical" evidence="1">
    <location>
        <begin position="71"/>
        <end position="89"/>
    </location>
</feature>
<dbReference type="Proteomes" id="UP000886653">
    <property type="component" value="Unassembled WGS sequence"/>
</dbReference>
<keyword evidence="1" id="KW-0812">Transmembrane</keyword>
<gene>
    <name evidence="2" type="ORF">CROQUDRAFT_401773</name>
</gene>
<reference evidence="2" key="1">
    <citation type="submission" date="2013-11" db="EMBL/GenBank/DDBJ databases">
        <title>Genome sequence of the fusiform rust pathogen reveals effectors for host alternation and coevolution with pine.</title>
        <authorList>
            <consortium name="DOE Joint Genome Institute"/>
            <person name="Smith K."/>
            <person name="Pendleton A."/>
            <person name="Kubisiak T."/>
            <person name="Anderson C."/>
            <person name="Salamov A."/>
            <person name="Aerts A."/>
            <person name="Riley R."/>
            <person name="Clum A."/>
            <person name="Lindquist E."/>
            <person name="Ence D."/>
            <person name="Campbell M."/>
            <person name="Kronenberg Z."/>
            <person name="Feau N."/>
            <person name="Dhillon B."/>
            <person name="Hamelin R."/>
            <person name="Burleigh J."/>
            <person name="Smith J."/>
            <person name="Yandell M."/>
            <person name="Nelson C."/>
            <person name="Grigoriev I."/>
            <person name="Davis J."/>
        </authorList>
    </citation>
    <scope>NUCLEOTIDE SEQUENCE</scope>
    <source>
        <strain evidence="2">G11</strain>
    </source>
</reference>
<evidence type="ECO:0000313" key="2">
    <source>
        <dbReference type="EMBL" id="KAG0151866.1"/>
    </source>
</evidence>
<accession>A0A9P6TGK3</accession>
<keyword evidence="1" id="KW-0472">Membrane</keyword>
<feature type="transmembrane region" description="Helical" evidence="1">
    <location>
        <begin position="12"/>
        <end position="41"/>
    </location>
</feature>